<dbReference type="EMBL" id="CADIJZ010000011">
    <property type="protein sequence ID" value="CAB3696181.1"/>
    <property type="molecule type" value="Genomic_DNA"/>
</dbReference>
<name>A0A6J5B887_9BURK</name>
<proteinExistence type="predicted"/>
<dbReference type="Proteomes" id="UP000494205">
    <property type="component" value="Unassembled WGS sequence"/>
</dbReference>
<evidence type="ECO:0000313" key="2">
    <source>
        <dbReference type="Proteomes" id="UP000494205"/>
    </source>
</evidence>
<evidence type="ECO:0000313" key="1">
    <source>
        <dbReference type="EMBL" id="CAB3696181.1"/>
    </source>
</evidence>
<accession>A0A6J5B887</accession>
<organism evidence="1 2">
    <name type="scientific">Paraburkholderia rhynchosiae</name>
    <dbReference type="NCBI Taxonomy" id="487049"/>
    <lineage>
        <taxon>Bacteria</taxon>
        <taxon>Pseudomonadati</taxon>
        <taxon>Pseudomonadota</taxon>
        <taxon>Betaproteobacteria</taxon>
        <taxon>Burkholderiales</taxon>
        <taxon>Burkholderiaceae</taxon>
        <taxon>Paraburkholderia</taxon>
    </lineage>
</organism>
<gene>
    <name evidence="1" type="ORF">LMG27174_03432</name>
</gene>
<dbReference type="AlphaFoldDB" id="A0A6J5B887"/>
<reference evidence="1 2" key="1">
    <citation type="submission" date="2020-04" db="EMBL/GenBank/DDBJ databases">
        <authorList>
            <person name="De Canck E."/>
        </authorList>
    </citation>
    <scope>NUCLEOTIDE SEQUENCE [LARGE SCALE GENOMIC DNA]</scope>
    <source>
        <strain evidence="1 2">LMG 27174</strain>
    </source>
</reference>
<sequence>MTAGLGFEVRAKPNPLTLTGYEPCTSAVI</sequence>
<protein>
    <submittedName>
        <fullName evidence="1">Uncharacterized protein</fullName>
    </submittedName>
</protein>